<proteinExistence type="inferred from homology"/>
<evidence type="ECO:0000256" key="1">
    <source>
        <dbReference type="ARBA" id="ARBA00006484"/>
    </source>
</evidence>
<dbReference type="PROSITE" id="PS00061">
    <property type="entry name" value="ADH_SHORT"/>
    <property type="match status" value="1"/>
</dbReference>
<accession>A0ABY6HTV1</accession>
<dbReference type="Gene3D" id="3.40.50.720">
    <property type="entry name" value="NAD(P)-binding Rossmann-like Domain"/>
    <property type="match status" value="1"/>
</dbReference>
<dbReference type="InterPro" id="IPR020904">
    <property type="entry name" value="Sc_DH/Rdtase_CS"/>
</dbReference>
<dbReference type="InterPro" id="IPR036291">
    <property type="entry name" value="NAD(P)-bd_dom_sf"/>
</dbReference>
<name>A0ABY6HTV1_9ARCH</name>
<evidence type="ECO:0000313" key="3">
    <source>
        <dbReference type="EMBL" id="UYP46946.1"/>
    </source>
</evidence>
<dbReference type="PANTHER" id="PTHR42760:SF133">
    <property type="entry name" value="3-OXOACYL-[ACYL-CARRIER-PROTEIN] REDUCTASE"/>
    <property type="match status" value="1"/>
</dbReference>
<dbReference type="Pfam" id="PF13561">
    <property type="entry name" value="adh_short_C2"/>
    <property type="match status" value="1"/>
</dbReference>
<dbReference type="PANTHER" id="PTHR42760">
    <property type="entry name" value="SHORT-CHAIN DEHYDROGENASES/REDUCTASES FAMILY MEMBER"/>
    <property type="match status" value="1"/>
</dbReference>
<dbReference type="NCBIfam" id="NF009386">
    <property type="entry name" value="PRK12745.1"/>
    <property type="match status" value="1"/>
</dbReference>
<keyword evidence="4" id="KW-1185">Reference proteome</keyword>
<evidence type="ECO:0000256" key="2">
    <source>
        <dbReference type="ARBA" id="ARBA00023002"/>
    </source>
</evidence>
<keyword evidence="2 3" id="KW-0560">Oxidoreductase</keyword>
<dbReference type="GO" id="GO:0016491">
    <property type="term" value="F:oxidoreductase activity"/>
    <property type="evidence" value="ECO:0007669"/>
    <property type="project" value="UniProtKB-KW"/>
</dbReference>
<dbReference type="InterPro" id="IPR002347">
    <property type="entry name" value="SDR_fam"/>
</dbReference>
<evidence type="ECO:0000313" key="4">
    <source>
        <dbReference type="Proteomes" id="UP001208689"/>
    </source>
</evidence>
<dbReference type="EC" id="1.1.1.377" evidence="3"/>
<dbReference type="SUPFAM" id="SSF51735">
    <property type="entry name" value="NAD(P)-binding Rossmann-fold domains"/>
    <property type="match status" value="1"/>
</dbReference>
<sequence length="260" mass="29037">MSKAERTKKKVVLITGGTQGIGHGIAVEFLKAKYFAIVCARREPQGELFPGFEDQYLFLHCDISSTESRETLVKNIQTQVGHIDVLVNNAGIAPPERKDILEATEQSFEMVMKINLQGPYFLTQTLVNWMIELQKNYEKQDYHPSIINISSISAYTSSPARGEYCVSKAGLSMMTKLYADRLAEYHIPVFEIQPGIITTPMTRGVKQKYDGLIEEGLLPIKRWGTPKDIGMASVALAEGKIPYSTGQVLNIDGGFHIHRL</sequence>
<dbReference type="PRINTS" id="PR00081">
    <property type="entry name" value="GDHRDH"/>
</dbReference>
<protein>
    <submittedName>
        <fullName evidence="3">L-rhamnose 1-dehydrogenase (NADP(+))</fullName>
        <ecNumber evidence="3">1.1.1.377</ecNumber>
    </submittedName>
</protein>
<dbReference type="EMBL" id="CP104013">
    <property type="protein sequence ID" value="UYP46946.1"/>
    <property type="molecule type" value="Genomic_DNA"/>
</dbReference>
<gene>
    <name evidence="3" type="ORF">NEF87_003231</name>
</gene>
<comment type="similarity">
    <text evidence="1">Belongs to the short-chain dehydrogenases/reductases (SDR) family.</text>
</comment>
<reference evidence="3" key="1">
    <citation type="submission" date="2022-09" db="EMBL/GenBank/DDBJ databases">
        <title>Actin cytoskeleton and complex cell architecture in an #Asgard archaeon.</title>
        <authorList>
            <person name="Ponce Toledo R.I."/>
            <person name="Schleper C."/>
            <person name="Rodrigues Oliveira T."/>
            <person name="Wollweber F."/>
            <person name="Xu J."/>
            <person name="Rittmann S."/>
            <person name="Klingl A."/>
            <person name="Pilhofer M."/>
        </authorList>
    </citation>
    <scope>NUCLEOTIDE SEQUENCE</scope>
    <source>
        <strain evidence="3">B-35</strain>
    </source>
</reference>
<dbReference type="PRINTS" id="PR00080">
    <property type="entry name" value="SDRFAMILY"/>
</dbReference>
<dbReference type="Proteomes" id="UP001208689">
    <property type="component" value="Chromosome"/>
</dbReference>
<organism evidence="3 4">
    <name type="scientific">Candidatus Lokiarchaeum ossiferum</name>
    <dbReference type="NCBI Taxonomy" id="2951803"/>
    <lineage>
        <taxon>Archaea</taxon>
        <taxon>Promethearchaeati</taxon>
        <taxon>Promethearchaeota</taxon>
        <taxon>Promethearchaeia</taxon>
        <taxon>Promethearchaeales</taxon>
        <taxon>Promethearchaeaceae</taxon>
        <taxon>Candidatus Lokiarchaeum</taxon>
    </lineage>
</organism>